<dbReference type="STRING" id="151549.A0A4C1USF6"/>
<dbReference type="InterPro" id="IPR033116">
    <property type="entry name" value="TRYPSIN_SER"/>
</dbReference>
<dbReference type="EMBL" id="BGZK01000213">
    <property type="protein sequence ID" value="GBP28912.1"/>
    <property type="molecule type" value="Genomic_DNA"/>
</dbReference>
<keyword evidence="4" id="KW-1015">Disulfide bond</keyword>
<keyword evidence="1 5" id="KW-0645">Protease</keyword>
<accession>A0A4C1USF6</accession>
<dbReference type="PANTHER" id="PTHR24276">
    <property type="entry name" value="POLYSERASE-RELATED"/>
    <property type="match status" value="1"/>
</dbReference>
<dbReference type="PANTHER" id="PTHR24276:SF91">
    <property type="entry name" value="AT26814P-RELATED"/>
    <property type="match status" value="1"/>
</dbReference>
<keyword evidence="2 5" id="KW-0378">Hydrolase</keyword>
<dbReference type="InterPro" id="IPR001254">
    <property type="entry name" value="Trypsin_dom"/>
</dbReference>
<evidence type="ECO:0000259" key="6">
    <source>
        <dbReference type="PROSITE" id="PS50240"/>
    </source>
</evidence>
<reference evidence="7 8" key="1">
    <citation type="journal article" date="2019" name="Commun. Biol.">
        <title>The bagworm genome reveals a unique fibroin gene that provides high tensile strength.</title>
        <authorList>
            <person name="Kono N."/>
            <person name="Nakamura H."/>
            <person name="Ohtoshi R."/>
            <person name="Tomita M."/>
            <person name="Numata K."/>
            <person name="Arakawa K."/>
        </authorList>
    </citation>
    <scope>NUCLEOTIDE SEQUENCE [LARGE SCALE GENOMIC DNA]</scope>
</reference>
<keyword evidence="8" id="KW-1185">Reference proteome</keyword>
<dbReference type="InterPro" id="IPR050430">
    <property type="entry name" value="Peptidase_S1"/>
</dbReference>
<comment type="caution">
    <text evidence="7">The sequence shown here is derived from an EMBL/GenBank/DDBJ whole genome shotgun (WGS) entry which is preliminary data.</text>
</comment>
<dbReference type="PROSITE" id="PS50240">
    <property type="entry name" value="TRYPSIN_DOM"/>
    <property type="match status" value="1"/>
</dbReference>
<dbReference type="Pfam" id="PF00089">
    <property type="entry name" value="Trypsin"/>
    <property type="match status" value="2"/>
</dbReference>
<dbReference type="GO" id="GO:0004252">
    <property type="term" value="F:serine-type endopeptidase activity"/>
    <property type="evidence" value="ECO:0007669"/>
    <property type="project" value="InterPro"/>
</dbReference>
<dbReference type="PROSITE" id="PS00135">
    <property type="entry name" value="TRYPSIN_SER"/>
    <property type="match status" value="1"/>
</dbReference>
<evidence type="ECO:0000313" key="8">
    <source>
        <dbReference type="Proteomes" id="UP000299102"/>
    </source>
</evidence>
<evidence type="ECO:0000256" key="2">
    <source>
        <dbReference type="ARBA" id="ARBA00022801"/>
    </source>
</evidence>
<feature type="domain" description="Peptidase S1" evidence="6">
    <location>
        <begin position="35"/>
        <end position="423"/>
    </location>
</feature>
<dbReference type="SMART" id="SM00020">
    <property type="entry name" value="Tryp_SPc"/>
    <property type="match status" value="1"/>
</dbReference>
<gene>
    <name evidence="7" type="ORF">EVAR_93557_1</name>
</gene>
<dbReference type="GO" id="GO:0006508">
    <property type="term" value="P:proteolysis"/>
    <property type="evidence" value="ECO:0007669"/>
    <property type="project" value="UniProtKB-KW"/>
</dbReference>
<dbReference type="OrthoDB" id="546450at2759"/>
<organism evidence="7 8">
    <name type="scientific">Eumeta variegata</name>
    <name type="common">Bagworm moth</name>
    <name type="synonym">Eumeta japonica</name>
    <dbReference type="NCBI Taxonomy" id="151549"/>
    <lineage>
        <taxon>Eukaryota</taxon>
        <taxon>Metazoa</taxon>
        <taxon>Ecdysozoa</taxon>
        <taxon>Arthropoda</taxon>
        <taxon>Hexapoda</taxon>
        <taxon>Insecta</taxon>
        <taxon>Pterygota</taxon>
        <taxon>Neoptera</taxon>
        <taxon>Endopterygota</taxon>
        <taxon>Lepidoptera</taxon>
        <taxon>Glossata</taxon>
        <taxon>Ditrysia</taxon>
        <taxon>Tineoidea</taxon>
        <taxon>Psychidae</taxon>
        <taxon>Oiketicinae</taxon>
        <taxon>Eumeta</taxon>
    </lineage>
</organism>
<evidence type="ECO:0000256" key="4">
    <source>
        <dbReference type="ARBA" id="ARBA00023157"/>
    </source>
</evidence>
<dbReference type="PROSITE" id="PS00134">
    <property type="entry name" value="TRYPSIN_HIS"/>
    <property type="match status" value="1"/>
</dbReference>
<name>A0A4C1USF6_EUMVA</name>
<dbReference type="CDD" id="cd00190">
    <property type="entry name" value="Tryp_SPc"/>
    <property type="match status" value="1"/>
</dbReference>
<dbReference type="InterPro" id="IPR043504">
    <property type="entry name" value="Peptidase_S1_PA_chymotrypsin"/>
</dbReference>
<evidence type="ECO:0000313" key="7">
    <source>
        <dbReference type="EMBL" id="GBP28912.1"/>
    </source>
</evidence>
<protein>
    <submittedName>
        <fullName evidence="7">Trypsin CFT-1</fullName>
    </submittedName>
</protein>
<evidence type="ECO:0000256" key="1">
    <source>
        <dbReference type="ARBA" id="ARBA00022670"/>
    </source>
</evidence>
<evidence type="ECO:0000256" key="3">
    <source>
        <dbReference type="ARBA" id="ARBA00022825"/>
    </source>
</evidence>
<dbReference type="SUPFAM" id="SSF50494">
    <property type="entry name" value="Trypsin-like serine proteases"/>
    <property type="match status" value="1"/>
</dbReference>
<dbReference type="Proteomes" id="UP000299102">
    <property type="component" value="Unassembled WGS sequence"/>
</dbReference>
<proteinExistence type="predicted"/>
<dbReference type="AlphaFoldDB" id="A0A4C1USF6"/>
<dbReference type="InterPro" id="IPR009003">
    <property type="entry name" value="Peptidase_S1_PA"/>
</dbReference>
<evidence type="ECO:0000256" key="5">
    <source>
        <dbReference type="RuleBase" id="RU363034"/>
    </source>
</evidence>
<dbReference type="Gene3D" id="2.40.10.10">
    <property type="entry name" value="Trypsin-like serine proteases"/>
    <property type="match status" value="2"/>
</dbReference>
<keyword evidence="3 5" id="KW-0720">Serine protease</keyword>
<dbReference type="InterPro" id="IPR018114">
    <property type="entry name" value="TRYPSIN_HIS"/>
</dbReference>
<sequence>MSSAGHSLIVKLSPRLPLPAVPVTYATAYLPPGRIVGGSSTTIEEYPSLVQVEALGVFSGIWSQSCGANILTSRWVMSAAHCFAGTHDIDLIPAFDSNSGTALDSDSDLDLDSISVQNIRNVKNAAKLNKGLPFYMLPRGINSTVIGPCVGQLGCQWASKHRPAGEMRHYGREIAGSEFRWPTPSLPFYQPNTHSVTRNYPIPYQETGNILVTPVSLYAPEYRRIRAGATWRNTGGLMSYVIREINHPSYGKLWYDGDINVVELESVLVWNPVIQQGTIVAHGSIIPDNSPVVHAGWGTTTQGGQPSADLQHVTIYVINNELCRDRYIELDSRFIVTPNMICAGLLDVGGRDACQGDSGGPLYYGNIIVGVVSWGHGIHAQHGSKQKKNCFIGFRRKLNSYFMNKQLNNDRTQVPNWVSRRLVSVTWSNLETAAGEESGRCEAEAAVTEENS</sequence>